<dbReference type="PANTHER" id="PTHR31793">
    <property type="entry name" value="4-HYDROXYBENZOYL-COA THIOESTERASE FAMILY MEMBER"/>
    <property type="match status" value="1"/>
</dbReference>
<gene>
    <name evidence="3" type="ORF">ACFSC7_01685</name>
</gene>
<evidence type="ECO:0000313" key="4">
    <source>
        <dbReference type="Proteomes" id="UP001597327"/>
    </source>
</evidence>
<dbReference type="Proteomes" id="UP001597327">
    <property type="component" value="Unassembled WGS sequence"/>
</dbReference>
<dbReference type="RefSeq" id="WP_149891914.1">
    <property type="nucleotide sequence ID" value="NZ_JBHUFA010000001.1"/>
</dbReference>
<protein>
    <submittedName>
        <fullName evidence="3">Acyl-CoA thioesterase</fullName>
        <ecNumber evidence="3">3.1.2.-</ecNumber>
    </submittedName>
</protein>
<evidence type="ECO:0000256" key="1">
    <source>
        <dbReference type="ARBA" id="ARBA00005953"/>
    </source>
</evidence>
<evidence type="ECO:0000313" key="3">
    <source>
        <dbReference type="EMBL" id="MFD1694209.1"/>
    </source>
</evidence>
<name>A0ABW4JQ75_9HYPH</name>
<proteinExistence type="inferred from homology"/>
<dbReference type="InterPro" id="IPR029069">
    <property type="entry name" value="HotDog_dom_sf"/>
</dbReference>
<dbReference type="InterPro" id="IPR050563">
    <property type="entry name" value="4-hydroxybenzoyl-CoA_TE"/>
</dbReference>
<dbReference type="SUPFAM" id="SSF54637">
    <property type="entry name" value="Thioesterase/thiol ester dehydrase-isomerase"/>
    <property type="match status" value="1"/>
</dbReference>
<reference evidence="4" key="1">
    <citation type="journal article" date="2019" name="Int. J. Syst. Evol. Microbiol.">
        <title>The Global Catalogue of Microorganisms (GCM) 10K type strain sequencing project: providing services to taxonomists for standard genome sequencing and annotation.</title>
        <authorList>
            <consortium name="The Broad Institute Genomics Platform"/>
            <consortium name="The Broad Institute Genome Sequencing Center for Infectious Disease"/>
            <person name="Wu L."/>
            <person name="Ma J."/>
        </authorList>
    </citation>
    <scope>NUCLEOTIDE SEQUENCE [LARGE SCALE GENOMIC DNA]</scope>
    <source>
        <strain evidence="4">JCM 3369</strain>
    </source>
</reference>
<sequence>MSTETLADFPARASDKLRYGDTDAQGHVNNAVFSTFLETARTELLYAAAEGDEAILDPDCGFVIVRLELDYVAEVLWPGSVDMGTRVVKVGSSSVTLDQTVFQADKVVARARSVMVQVNLASRKPQALSERAKARLEALI</sequence>
<dbReference type="CDD" id="cd00586">
    <property type="entry name" value="4HBT"/>
    <property type="match status" value="1"/>
</dbReference>
<dbReference type="Pfam" id="PF13279">
    <property type="entry name" value="4HBT_2"/>
    <property type="match status" value="1"/>
</dbReference>
<dbReference type="GO" id="GO:0016787">
    <property type="term" value="F:hydrolase activity"/>
    <property type="evidence" value="ECO:0007669"/>
    <property type="project" value="UniProtKB-KW"/>
</dbReference>
<evidence type="ECO:0000256" key="2">
    <source>
        <dbReference type="ARBA" id="ARBA00022801"/>
    </source>
</evidence>
<comment type="caution">
    <text evidence="3">The sequence shown here is derived from an EMBL/GenBank/DDBJ whole genome shotgun (WGS) entry which is preliminary data.</text>
</comment>
<dbReference type="Gene3D" id="3.10.129.10">
    <property type="entry name" value="Hotdog Thioesterase"/>
    <property type="match status" value="1"/>
</dbReference>
<organism evidence="3 4">
    <name type="scientific">Roseibium aestuarii</name>
    <dbReference type="NCBI Taxonomy" id="2600299"/>
    <lineage>
        <taxon>Bacteria</taxon>
        <taxon>Pseudomonadati</taxon>
        <taxon>Pseudomonadota</taxon>
        <taxon>Alphaproteobacteria</taxon>
        <taxon>Hyphomicrobiales</taxon>
        <taxon>Stappiaceae</taxon>
        <taxon>Roseibium</taxon>
    </lineage>
</organism>
<accession>A0ABW4JQ75</accession>
<dbReference type="EMBL" id="JBHUFA010000001">
    <property type="protein sequence ID" value="MFD1694209.1"/>
    <property type="molecule type" value="Genomic_DNA"/>
</dbReference>
<keyword evidence="4" id="KW-1185">Reference proteome</keyword>
<dbReference type="PANTHER" id="PTHR31793:SF27">
    <property type="entry name" value="NOVEL THIOESTERASE SUPERFAMILY DOMAIN AND SAPOSIN A-TYPE DOMAIN CONTAINING PROTEIN (0610012H03RIK)"/>
    <property type="match status" value="1"/>
</dbReference>
<comment type="similarity">
    <text evidence="1">Belongs to the 4-hydroxybenzoyl-CoA thioesterase family.</text>
</comment>
<dbReference type="EC" id="3.1.2.-" evidence="3"/>
<keyword evidence="2 3" id="KW-0378">Hydrolase</keyword>